<feature type="coiled-coil region" evidence="5">
    <location>
        <begin position="1164"/>
        <end position="1209"/>
    </location>
</feature>
<comment type="caution">
    <text evidence="8">The sequence shown here is derived from an EMBL/GenBank/DDBJ whole genome shotgun (WGS) entry which is preliminary data.</text>
</comment>
<dbReference type="OrthoDB" id="2423195at2759"/>
<dbReference type="GO" id="GO:0004386">
    <property type="term" value="F:helicase activity"/>
    <property type="evidence" value="ECO:0007669"/>
    <property type="project" value="InterPro"/>
</dbReference>
<dbReference type="SMART" id="SM00382">
    <property type="entry name" value="AAA"/>
    <property type="match status" value="4"/>
</dbReference>
<dbReference type="PRINTS" id="PR00819">
    <property type="entry name" value="CBXCFQXSUPER"/>
</dbReference>
<dbReference type="GO" id="GO:0005524">
    <property type="term" value="F:ATP binding"/>
    <property type="evidence" value="ECO:0007669"/>
    <property type="project" value="UniProtKB-KW"/>
</dbReference>
<gene>
    <name evidence="8" type="ORF">TI39_contig373g00019</name>
</gene>
<dbReference type="CDD" id="cd06008">
    <property type="entry name" value="NF-X1-zinc-finger"/>
    <property type="match status" value="1"/>
</dbReference>
<sequence length="2288" mass="253034">MADSAQRGGTSARSDKVARLLHAFITGLRPVRTTRDCNQYIDAICDQPDHANCIEKLGCSTSGLDVLHQSLRFDPSVAFINGPLHRLLLYLAVPEVKRLCNGEYLRRVLKGMVSPTSLWDKVVQAQQHSNLTAEAQRSFAWLLLEMLLWSSDQPPGAEAIASEITAKRTFLDSSDRQLRAIGCRIEHILQAKVTGTNIAAASGPGGRHDNDFIDFRHIAIYPTKDELTTQDPPYYNPAHTLYQVPSEERVAHHLSNQFRLLREDFLAELRLDLNPVPGKGARRPRTKLSNLQFRGVFNGGEKNRSSTAIVVSAKKGFGELVNSTNPRAYLKHNHTFLKHSSFGYFIDRGDVVAFGTIHREEDLLCQKPPAIAIRTPGSGAMRRTLLALAESSTVQFVIIDTAVFAYEPVLKCLQAKHELPLWEHLLCSEDSSKRLGLSQPSEALSGVTDAIQSKQDLQAVLGLAKSITLDDSQTKSLLAGLRQSVSLIQGPPGTGKSFVGALLAKALHDNTSENILVVCYTNHALDQFLEDLMDIGIPNSSIVRLGSKSTARTQPLTLYEQAPAKFRTRENWDAINRLGEETTSHAVTLDQASTTLRSLKASGSQLLQHLELSEHDYAFFQAFEVPESEEGFTTVGQDGREIDESYLLQRWIQGDDAGVFGQQMSPWHLEIWRMDPSARQAKLGQWQHAMLVEAVDDVVDRAHACDASQYTLSQALSRKATEMIQQKRIVACTTTGAAMYSSQIQSAAPEIVLVEEAGEILESHVLTAMTPDTKQLILIGDHKQLRPKVNNYSLTVEKGDGFDLNRSLFERLVMTGFPYTTLTQQHRMCPEISSLVRQLTYPDILDAPSTRQREALQGLQNRVVFIEHTKLELLSPVADRRDHGASVSKQNEHEVEMVKKIVKYMAQQGYGTSSQVVLTPYLGQLSLLRRKLAEDNDPVLNDLDSFDLIQAGLLTAASASQIKRPLLLSTVDNYQGNEADIVIVSLTRSNPDGDIGFLISPERLNVLLSRARKALIIIGNSATFKASKKGGELWSSFFNLLAETNSMQEGLPVQCSQHPDRKMLLSCPDDFDQQCPDGGCSAPCGVLLNCGKHECERKCHQLVDHSKIACSFPIQGQCAKGHCLRWTCATGHPVSCRTCDIEAAALRAQQDRNAKLDQERQARQAAYALQLAAVQEELDRLRQTAKDKRTEEEQTAELAQRQLDLVNARTLAAQRDAAEKNKASDSAQAKPRKAQADRTSTTLSDDNAENSESEAQLDWNRQKATEGASNKAIDSLMAMIGLEAVKDQFLEIKSQIDLLVRQDLSVEKERFGAVLMGNPGTGKTTVARIYAKFLCSIGALPGDVFVESTGAKLASEGVAGCKKMIEDLLDQGGGAFFIDEAYQLASGSNFGGSAVLDFLLPEVENLTGKVVFILAGYNKQMEKFFQHNPGLPSRFPRRMQFADYEDHELLAIMNYNINKRYNGRMELQDGAAGLFARIVARRIGRGRGKEGFGNAREVENVVSKIAARQAKRVRTERRKVKGKRQDINDLLFTDRDLIGPEPTNALLTNQSWKKLQQLTGLRDVKEAIQSLLDSIKLNYERELAEEPLVEYSLNKVFLGNPGTGKTTVAKLYGQILADLGMLSSGQVVIKTPTDFVGAVIGASEANTKGILDAAVGKVLVIDEAYGLFGGHSGTTDPYRTGVIDTIVAEVQSVPGDDRCVLLLGYKEQMEEMMQHVNPGLARRFPIDSGFIFQDFDDDDMEAILEMKLKAQAFKITDRAKHVALGMLQRARNRPHFGNAGEVDIILNDAKLRQQKRISRDSSVAKGIFEAEDFDPDFERGERANTNLAALFKDSVACDGIVKQLQGYQNVVARMREHNLDPREEIPFTFLFRGPPGTGKTTTARKMGKVYYDMGFLSKADVVTCSASDLVGEYVGHSGPKTRKLLESALGKVLFIDEAYRLAGGHFAQEAVDELVDGITNERFSRKLIIVLAGYNDQINQLLRTNPGLNSRFPESIVFVSFPPKECLNLLIKNLRKKKLLDISCITSMSPSDEGQILQRFQTLASLQNFGNARDVETMAKTIFGSLLKSAPSKTANMPVTHDLVLKVLDEMVTERSRREVDSAVAGASFPPAPFRAQESTTHVTEAATHTATNTQHTRAPEVAADPGAVEESPANPADAVDEPPSSPPFNSSVQRDAGVSDAIWEQLQLDQAKADREEQEFRRLQEEERKLAEWLKACEDAKQREELREVERKRKAAEEERRKQVPAEEKLKQMGCCPVGYHWIKQASGYRCAGGSHFMSDGAVDALL</sequence>
<dbReference type="FunFam" id="3.40.50.300:FF:001660">
    <property type="entry name" value="NF-X1 finger and helicase protein, putative"/>
    <property type="match status" value="1"/>
</dbReference>
<keyword evidence="3" id="KW-0378">Hydrolase</keyword>
<dbReference type="STRING" id="1047168.A0A0F4GSF0"/>
<dbReference type="InterPro" id="IPR027417">
    <property type="entry name" value="P-loop_NTPase"/>
</dbReference>
<dbReference type="InterPro" id="IPR000641">
    <property type="entry name" value="CbxX/CfxQ"/>
</dbReference>
<dbReference type="PANTHER" id="PTHR43392">
    <property type="entry name" value="AAA-TYPE ATPASE FAMILY PROTEIN / ANKYRIN REPEAT FAMILY PROTEIN"/>
    <property type="match status" value="1"/>
</dbReference>
<dbReference type="InterPro" id="IPR003593">
    <property type="entry name" value="AAA+_ATPase"/>
</dbReference>
<evidence type="ECO:0000259" key="7">
    <source>
        <dbReference type="SMART" id="SM00382"/>
    </source>
</evidence>
<dbReference type="Gene3D" id="1.10.8.60">
    <property type="match status" value="2"/>
</dbReference>
<comment type="similarity">
    <text evidence="1">Belongs to the CbxX/CfxQ family.</text>
</comment>
<dbReference type="SUPFAM" id="SSF52540">
    <property type="entry name" value="P-loop containing nucleoside triphosphate hydrolases"/>
    <property type="match status" value="4"/>
</dbReference>
<reference evidence="8 9" key="1">
    <citation type="submission" date="2015-03" db="EMBL/GenBank/DDBJ databases">
        <title>RNA-seq based gene annotation and comparative genomics of four Zymoseptoria species reveal species-specific pathogenicity related genes and transposable element activity.</title>
        <authorList>
            <person name="Grandaubert J."/>
            <person name="Bhattacharyya A."/>
            <person name="Stukenbrock E.H."/>
        </authorList>
    </citation>
    <scope>NUCLEOTIDE SEQUENCE [LARGE SCALE GENOMIC DNA]</scope>
    <source>
        <strain evidence="8 9">Zb18110</strain>
    </source>
</reference>
<dbReference type="InterPro" id="IPR003959">
    <property type="entry name" value="ATPase_AAA_core"/>
</dbReference>
<dbReference type="CDD" id="cd17936">
    <property type="entry name" value="EEXXEc_NFX1"/>
    <property type="match status" value="1"/>
</dbReference>
<proteinExistence type="inferred from homology"/>
<dbReference type="InterPro" id="IPR041627">
    <property type="entry name" value="AAA_lid_6"/>
</dbReference>
<protein>
    <submittedName>
        <fullName evidence="8">Nfx1-type zinc finger-containing protein 1</fullName>
    </submittedName>
</protein>
<evidence type="ECO:0000256" key="4">
    <source>
        <dbReference type="ARBA" id="ARBA00022840"/>
    </source>
</evidence>
<keyword evidence="5" id="KW-0175">Coiled coil</keyword>
<feature type="region of interest" description="Disordered" evidence="6">
    <location>
        <begin position="1214"/>
        <end position="1263"/>
    </location>
</feature>
<feature type="domain" description="AAA+ ATPase" evidence="7">
    <location>
        <begin position="482"/>
        <end position="790"/>
    </location>
</feature>
<feature type="coiled-coil region" evidence="5">
    <location>
        <begin position="2187"/>
        <end position="2243"/>
    </location>
</feature>
<evidence type="ECO:0000256" key="3">
    <source>
        <dbReference type="ARBA" id="ARBA00022806"/>
    </source>
</evidence>
<name>A0A0F4GSF0_9PEZI</name>
<dbReference type="PANTHER" id="PTHR43392:SF2">
    <property type="entry name" value="AAA-TYPE ATPASE FAMILY PROTEIN _ ANKYRIN REPEAT FAMILY PROTEIN"/>
    <property type="match status" value="1"/>
</dbReference>
<keyword evidence="4" id="KW-0067">ATP-binding</keyword>
<dbReference type="InterPro" id="IPR041677">
    <property type="entry name" value="DNA2/NAM7_AAA_11"/>
</dbReference>
<dbReference type="CDD" id="cd18808">
    <property type="entry name" value="SF1_C_Upf1"/>
    <property type="match status" value="1"/>
</dbReference>
<feature type="region of interest" description="Disordered" evidence="6">
    <location>
        <begin position="2099"/>
        <end position="2174"/>
    </location>
</feature>
<dbReference type="CDD" id="cd00009">
    <property type="entry name" value="AAA"/>
    <property type="match status" value="2"/>
</dbReference>
<evidence type="ECO:0000256" key="5">
    <source>
        <dbReference type="SAM" id="Coils"/>
    </source>
</evidence>
<dbReference type="InterPro" id="IPR047187">
    <property type="entry name" value="SF1_C_Upf1"/>
</dbReference>
<keyword evidence="9" id="KW-1185">Reference proteome</keyword>
<evidence type="ECO:0000256" key="6">
    <source>
        <dbReference type="SAM" id="MobiDB-lite"/>
    </source>
</evidence>
<feature type="domain" description="AAA+ ATPase" evidence="7">
    <location>
        <begin position="1865"/>
        <end position="2002"/>
    </location>
</feature>
<evidence type="ECO:0000313" key="9">
    <source>
        <dbReference type="Proteomes" id="UP000033647"/>
    </source>
</evidence>
<keyword evidence="3" id="KW-0347">Helicase</keyword>
<dbReference type="InterPro" id="IPR050773">
    <property type="entry name" value="CbxX/CfxQ_RuBisCO_ESX"/>
</dbReference>
<dbReference type="Pfam" id="PF00004">
    <property type="entry name" value="AAA"/>
    <property type="match status" value="3"/>
</dbReference>
<evidence type="ECO:0000256" key="2">
    <source>
        <dbReference type="ARBA" id="ARBA00022741"/>
    </source>
</evidence>
<dbReference type="EMBL" id="LAFY01000365">
    <property type="protein sequence ID" value="KJX99120.1"/>
    <property type="molecule type" value="Genomic_DNA"/>
</dbReference>
<organism evidence="8 9">
    <name type="scientific">Zymoseptoria brevis</name>
    <dbReference type="NCBI Taxonomy" id="1047168"/>
    <lineage>
        <taxon>Eukaryota</taxon>
        <taxon>Fungi</taxon>
        <taxon>Dikarya</taxon>
        <taxon>Ascomycota</taxon>
        <taxon>Pezizomycotina</taxon>
        <taxon>Dothideomycetes</taxon>
        <taxon>Dothideomycetidae</taxon>
        <taxon>Mycosphaerellales</taxon>
        <taxon>Mycosphaerellaceae</taxon>
        <taxon>Zymoseptoria</taxon>
    </lineage>
</organism>
<evidence type="ECO:0000256" key="1">
    <source>
        <dbReference type="ARBA" id="ARBA00010378"/>
    </source>
</evidence>
<accession>A0A0F4GSF0</accession>
<keyword evidence="2" id="KW-0547">Nucleotide-binding</keyword>
<dbReference type="Proteomes" id="UP000033647">
    <property type="component" value="Unassembled WGS sequence"/>
</dbReference>
<dbReference type="Gene3D" id="3.40.50.300">
    <property type="entry name" value="P-loop containing nucleotide triphosphate hydrolases"/>
    <property type="match status" value="6"/>
</dbReference>
<dbReference type="InterPro" id="IPR041679">
    <property type="entry name" value="DNA2/NAM7-like_C"/>
</dbReference>
<dbReference type="FunFam" id="1.10.8.60:FF:000160">
    <property type="entry name" value="WGS project CABT00000000 data, contig 2.55"/>
    <property type="match status" value="1"/>
</dbReference>
<feature type="domain" description="AAA+ ATPase" evidence="7">
    <location>
        <begin position="1309"/>
        <end position="1445"/>
    </location>
</feature>
<dbReference type="GO" id="GO:0016887">
    <property type="term" value="F:ATP hydrolysis activity"/>
    <property type="evidence" value="ECO:0007669"/>
    <property type="project" value="InterPro"/>
</dbReference>
<dbReference type="Pfam" id="PF13087">
    <property type="entry name" value="AAA_12"/>
    <property type="match status" value="1"/>
</dbReference>
<evidence type="ECO:0000313" key="8">
    <source>
        <dbReference type="EMBL" id="KJX99120.1"/>
    </source>
</evidence>
<dbReference type="Pfam" id="PF13086">
    <property type="entry name" value="AAA_11"/>
    <property type="match status" value="1"/>
</dbReference>
<dbReference type="Pfam" id="PF17866">
    <property type="entry name" value="AAA_lid_6"/>
    <property type="match status" value="2"/>
</dbReference>
<feature type="compositionally biased region" description="Low complexity" evidence="6">
    <location>
        <begin position="2120"/>
        <end position="2137"/>
    </location>
</feature>
<dbReference type="FunFam" id="3.40.50.300:FF:000216">
    <property type="entry name" value="Type VII secretion ATPase EccA"/>
    <property type="match status" value="3"/>
</dbReference>
<feature type="domain" description="AAA+ ATPase" evidence="7">
    <location>
        <begin position="1591"/>
        <end position="1730"/>
    </location>
</feature>